<dbReference type="GO" id="GO:0000287">
    <property type="term" value="F:magnesium ion binding"/>
    <property type="evidence" value="ECO:0007669"/>
    <property type="project" value="TreeGrafter"/>
</dbReference>
<organism evidence="14 15">
    <name type="scientific">Winkia neuii subsp. anitrata</name>
    <dbReference type="NCBI Taxonomy" id="29318"/>
    <lineage>
        <taxon>Bacteria</taxon>
        <taxon>Bacillati</taxon>
        <taxon>Actinomycetota</taxon>
        <taxon>Actinomycetes</taxon>
        <taxon>Actinomycetales</taxon>
        <taxon>Actinomycetaceae</taxon>
        <taxon>Winkia</taxon>
    </lineage>
</organism>
<evidence type="ECO:0000256" key="11">
    <source>
        <dbReference type="ARBA" id="ARBA00048138"/>
    </source>
</evidence>
<evidence type="ECO:0000313" key="14">
    <source>
        <dbReference type="EMBL" id="WCE47001.1"/>
    </source>
</evidence>
<evidence type="ECO:0000256" key="2">
    <source>
        <dbReference type="ARBA" id="ARBA00005135"/>
    </source>
</evidence>
<comment type="catalytic activity">
    <reaction evidence="12">
        <text>O-phospho-D-serine + H2O = D-serine + phosphate</text>
        <dbReference type="Rhea" id="RHEA:24873"/>
        <dbReference type="ChEBI" id="CHEBI:15377"/>
        <dbReference type="ChEBI" id="CHEBI:35247"/>
        <dbReference type="ChEBI" id="CHEBI:43474"/>
        <dbReference type="ChEBI" id="CHEBI:58680"/>
        <dbReference type="EC" id="3.1.3.3"/>
    </reaction>
</comment>
<comment type="cofactor">
    <cofactor evidence="1">
        <name>Mg(2+)</name>
        <dbReference type="ChEBI" id="CHEBI:18420"/>
    </cofactor>
</comment>
<evidence type="ECO:0000256" key="3">
    <source>
        <dbReference type="ARBA" id="ARBA00009184"/>
    </source>
</evidence>
<evidence type="ECO:0000256" key="6">
    <source>
        <dbReference type="ARBA" id="ARBA00022723"/>
    </source>
</evidence>
<dbReference type="PANTHER" id="PTHR43344">
    <property type="entry name" value="PHOSPHOSERINE PHOSPHATASE"/>
    <property type="match status" value="1"/>
</dbReference>
<evidence type="ECO:0000256" key="12">
    <source>
        <dbReference type="ARBA" id="ARBA00048523"/>
    </source>
</evidence>
<evidence type="ECO:0000313" key="15">
    <source>
        <dbReference type="Proteomes" id="UP001211044"/>
    </source>
</evidence>
<comment type="catalytic activity">
    <reaction evidence="11">
        <text>O-phospho-L-serine + H2O = L-serine + phosphate</text>
        <dbReference type="Rhea" id="RHEA:21208"/>
        <dbReference type="ChEBI" id="CHEBI:15377"/>
        <dbReference type="ChEBI" id="CHEBI:33384"/>
        <dbReference type="ChEBI" id="CHEBI:43474"/>
        <dbReference type="ChEBI" id="CHEBI:57524"/>
        <dbReference type="EC" id="3.1.3.3"/>
    </reaction>
</comment>
<dbReference type="PANTHER" id="PTHR43344:SF2">
    <property type="entry name" value="PHOSPHOSERINE PHOSPHATASE"/>
    <property type="match status" value="1"/>
</dbReference>
<sequence>MTRFVRLVCPDSASLGIALAEVPTPRAIATEADFAVASWERQSMEPCPCTATASWAEVPAGLNRQPLVVSDADGTLFEQEVIEELAFEAGTLQEVAAITAEAMNGRMDFAESLHRRVATLEGLDEEAFARVRARMRVSTGTNSLINRTHQAGGKFAVVSGGFVEVVDPIASGLGVDYVLANRLEVSGGVLTGKLASEVVGPNQKVWAIASWKASSTTPVVAIGDGANDIPMLSAANFGVAFCPKPALARVADTVMPWRNLGSVWGFIGNEMFSQTVH</sequence>
<feature type="active site" description="Proton donor" evidence="13">
    <location>
        <position position="73"/>
    </location>
</feature>
<keyword evidence="8" id="KW-0460">Magnesium</keyword>
<dbReference type="GO" id="GO:0036424">
    <property type="term" value="F:L-phosphoserine phosphatase activity"/>
    <property type="evidence" value="ECO:0007669"/>
    <property type="project" value="InterPro"/>
</dbReference>
<evidence type="ECO:0000256" key="8">
    <source>
        <dbReference type="ARBA" id="ARBA00022842"/>
    </source>
</evidence>
<proteinExistence type="inferred from homology"/>
<feature type="active site" description="Nucleophile" evidence="13">
    <location>
        <position position="71"/>
    </location>
</feature>
<name>A0AB38XSB7_9ACTO</name>
<keyword evidence="7 14" id="KW-0378">Hydrolase</keyword>
<comment type="similarity">
    <text evidence="3">Belongs to the HAD-like hydrolase superfamily. SerB family.</text>
</comment>
<keyword evidence="6" id="KW-0479">Metal-binding</keyword>
<evidence type="ECO:0000256" key="7">
    <source>
        <dbReference type="ARBA" id="ARBA00022801"/>
    </source>
</evidence>
<keyword evidence="5" id="KW-0028">Amino-acid biosynthesis</keyword>
<dbReference type="EMBL" id="CP116394">
    <property type="protein sequence ID" value="WCE47001.1"/>
    <property type="molecule type" value="Genomic_DNA"/>
</dbReference>
<dbReference type="Gene3D" id="3.40.50.1000">
    <property type="entry name" value="HAD superfamily/HAD-like"/>
    <property type="match status" value="1"/>
</dbReference>
<evidence type="ECO:0000256" key="1">
    <source>
        <dbReference type="ARBA" id="ARBA00001946"/>
    </source>
</evidence>
<dbReference type="Proteomes" id="UP001211044">
    <property type="component" value="Chromosome"/>
</dbReference>
<dbReference type="NCBIfam" id="TIGR00338">
    <property type="entry name" value="serB"/>
    <property type="match status" value="1"/>
</dbReference>
<evidence type="ECO:0000256" key="13">
    <source>
        <dbReference type="PIRSR" id="PIRSR604469-1"/>
    </source>
</evidence>
<dbReference type="InterPro" id="IPR004469">
    <property type="entry name" value="PSP"/>
</dbReference>
<accession>A0AB38XSB7</accession>
<dbReference type="InterPro" id="IPR023214">
    <property type="entry name" value="HAD_sf"/>
</dbReference>
<comment type="pathway">
    <text evidence="2">Amino-acid biosynthesis; L-serine biosynthesis; L-serine from 3-phospho-D-glycerate: step 3/3.</text>
</comment>
<dbReference type="SUPFAM" id="SSF56784">
    <property type="entry name" value="HAD-like"/>
    <property type="match status" value="1"/>
</dbReference>
<dbReference type="NCBIfam" id="TIGR01488">
    <property type="entry name" value="HAD-SF-IB"/>
    <property type="match status" value="1"/>
</dbReference>
<dbReference type="GO" id="GO:0006564">
    <property type="term" value="P:L-serine biosynthetic process"/>
    <property type="evidence" value="ECO:0007669"/>
    <property type="project" value="UniProtKB-KW"/>
</dbReference>
<reference evidence="14" key="1">
    <citation type="submission" date="2023-01" db="EMBL/GenBank/DDBJ databases">
        <title>Comparative Genomic Analysis of the Clinically-Derived Winkia Strain NY0527 Provides Evidence into the Taxonomic Reassignment of Winkia neuii and Characterizes Their Virulence Traits.</title>
        <authorList>
            <person name="Cai X."/>
            <person name="Peng Y."/>
            <person name="Li M."/>
            <person name="Qiu Y."/>
            <person name="Wang Y."/>
            <person name="Xu L."/>
            <person name="Hou Q."/>
        </authorList>
    </citation>
    <scope>NUCLEOTIDE SEQUENCE</scope>
    <source>
        <strain evidence="14">NY0527</strain>
    </source>
</reference>
<dbReference type="EC" id="3.1.3.3" evidence="4"/>
<dbReference type="InterPro" id="IPR050582">
    <property type="entry name" value="HAD-like_SerB"/>
</dbReference>
<evidence type="ECO:0000256" key="10">
    <source>
        <dbReference type="ARBA" id="ARBA00031693"/>
    </source>
</evidence>
<dbReference type="InterPro" id="IPR036412">
    <property type="entry name" value="HAD-like_sf"/>
</dbReference>
<dbReference type="KEGG" id="wne:PIG85_04970"/>
<gene>
    <name evidence="14" type="primary">serB</name>
    <name evidence="14" type="ORF">PIG85_04970</name>
</gene>
<evidence type="ECO:0000256" key="9">
    <source>
        <dbReference type="ARBA" id="ARBA00023299"/>
    </source>
</evidence>
<keyword evidence="9" id="KW-0718">Serine biosynthesis</keyword>
<dbReference type="GO" id="GO:0005737">
    <property type="term" value="C:cytoplasm"/>
    <property type="evidence" value="ECO:0007669"/>
    <property type="project" value="TreeGrafter"/>
</dbReference>
<protein>
    <recommendedName>
        <fullName evidence="4">phosphoserine phosphatase</fullName>
        <ecNumber evidence="4">3.1.3.3</ecNumber>
    </recommendedName>
    <alternativeName>
        <fullName evidence="10">O-phosphoserine phosphohydrolase</fullName>
    </alternativeName>
</protein>
<evidence type="ECO:0000256" key="4">
    <source>
        <dbReference type="ARBA" id="ARBA00012640"/>
    </source>
</evidence>
<dbReference type="AlphaFoldDB" id="A0AB38XSB7"/>
<evidence type="ECO:0000256" key="5">
    <source>
        <dbReference type="ARBA" id="ARBA00022605"/>
    </source>
</evidence>
<dbReference type="Pfam" id="PF12710">
    <property type="entry name" value="HAD"/>
    <property type="match status" value="1"/>
</dbReference>